<name>A0ABN2GKA2_9ACTN</name>
<dbReference type="InterPro" id="IPR011009">
    <property type="entry name" value="Kinase-like_dom_sf"/>
</dbReference>
<keyword evidence="2" id="KW-1185">Reference proteome</keyword>
<proteinExistence type="predicted"/>
<protein>
    <recommendedName>
        <fullName evidence="3">Aminoglycoside phosphotransferase domain-containing protein</fullName>
    </recommendedName>
</protein>
<dbReference type="EMBL" id="BAAAQF010000005">
    <property type="protein sequence ID" value="GAA1672677.1"/>
    <property type="molecule type" value="Genomic_DNA"/>
</dbReference>
<reference evidence="1 2" key="1">
    <citation type="journal article" date="2019" name="Int. J. Syst. Evol. Microbiol.">
        <title>The Global Catalogue of Microorganisms (GCM) 10K type strain sequencing project: providing services to taxonomists for standard genome sequencing and annotation.</title>
        <authorList>
            <consortium name="The Broad Institute Genomics Platform"/>
            <consortium name="The Broad Institute Genome Sequencing Center for Infectious Disease"/>
            <person name="Wu L."/>
            <person name="Ma J."/>
        </authorList>
    </citation>
    <scope>NUCLEOTIDE SEQUENCE [LARGE SCALE GENOMIC DNA]</scope>
    <source>
        <strain evidence="1 2">JCM 16001</strain>
    </source>
</reference>
<evidence type="ECO:0008006" key="3">
    <source>
        <dbReference type="Google" id="ProtNLM"/>
    </source>
</evidence>
<dbReference type="SUPFAM" id="SSF56112">
    <property type="entry name" value="Protein kinase-like (PK-like)"/>
    <property type="match status" value="1"/>
</dbReference>
<accession>A0ABN2GKA2</accession>
<dbReference type="RefSeq" id="WP_344484850.1">
    <property type="nucleotide sequence ID" value="NZ_BAAAQF010000005.1"/>
</dbReference>
<evidence type="ECO:0000313" key="1">
    <source>
        <dbReference type="EMBL" id="GAA1672677.1"/>
    </source>
</evidence>
<dbReference type="Proteomes" id="UP001499851">
    <property type="component" value="Unassembled WGS sequence"/>
</dbReference>
<gene>
    <name evidence="1" type="ORF">GCM10009830_18560</name>
</gene>
<comment type="caution">
    <text evidence="1">The sequence shown here is derived from an EMBL/GenBank/DDBJ whole genome shotgun (WGS) entry which is preliminary data.</text>
</comment>
<sequence>MELLAAGRASQVYAIDDARVLRRCEWNTEAEARLMAYLREHAYPLPEVHEATGGDMVMQRLAGPTLAASMAVGETTLAQAARIQDDLLTALAAIPAPDWLPTETRGIDLGAPNAILHLDLHP</sequence>
<organism evidence="1 2">
    <name type="scientific">Glycomyces endophyticus</name>
    <dbReference type="NCBI Taxonomy" id="480996"/>
    <lineage>
        <taxon>Bacteria</taxon>
        <taxon>Bacillati</taxon>
        <taxon>Actinomycetota</taxon>
        <taxon>Actinomycetes</taxon>
        <taxon>Glycomycetales</taxon>
        <taxon>Glycomycetaceae</taxon>
        <taxon>Glycomyces</taxon>
    </lineage>
</organism>
<evidence type="ECO:0000313" key="2">
    <source>
        <dbReference type="Proteomes" id="UP001499851"/>
    </source>
</evidence>